<proteinExistence type="predicted"/>
<evidence type="ECO:0000313" key="1">
    <source>
        <dbReference type="EMBL" id="KAH7269999.1"/>
    </source>
</evidence>
<gene>
    <name evidence="1" type="ORF">BKA55DRAFT_30884</name>
</gene>
<protein>
    <submittedName>
        <fullName evidence="1">Uncharacterized protein</fullName>
    </submittedName>
</protein>
<organism evidence="1 2">
    <name type="scientific">Fusarium redolens</name>
    <dbReference type="NCBI Taxonomy" id="48865"/>
    <lineage>
        <taxon>Eukaryota</taxon>
        <taxon>Fungi</taxon>
        <taxon>Dikarya</taxon>
        <taxon>Ascomycota</taxon>
        <taxon>Pezizomycotina</taxon>
        <taxon>Sordariomycetes</taxon>
        <taxon>Hypocreomycetidae</taxon>
        <taxon>Hypocreales</taxon>
        <taxon>Nectriaceae</taxon>
        <taxon>Fusarium</taxon>
        <taxon>Fusarium redolens species complex</taxon>
    </lineage>
</organism>
<evidence type="ECO:0000313" key="2">
    <source>
        <dbReference type="Proteomes" id="UP000720189"/>
    </source>
</evidence>
<comment type="caution">
    <text evidence="1">The sequence shown here is derived from an EMBL/GenBank/DDBJ whole genome shotgun (WGS) entry which is preliminary data.</text>
</comment>
<name>A0A9P9KWT0_FUSRE</name>
<sequence>MATEVLDVVSRLDAMQDFALYASNSYTRMTLLAAFCILRIVRSNLKEHIDLRDAQQSLFKAISFVKRRSMQHGDLDERYGTILSQLWSNSDPMDTTAANGLDLRIRSRLFMSVVFDSLWWWRVEYNGQGSPYDMNKTASESAQTDATDAADASTYWNSTAMPVGDGFGASNFPEVYMDWNFPLNIDYLG</sequence>
<dbReference type="OrthoDB" id="5086848at2759"/>
<keyword evidence="2" id="KW-1185">Reference proteome</keyword>
<dbReference type="Proteomes" id="UP000720189">
    <property type="component" value="Unassembled WGS sequence"/>
</dbReference>
<dbReference type="EMBL" id="JAGMUX010000001">
    <property type="protein sequence ID" value="KAH7269999.1"/>
    <property type="molecule type" value="Genomic_DNA"/>
</dbReference>
<dbReference type="RefSeq" id="XP_046056767.1">
    <property type="nucleotide sequence ID" value="XM_046185624.1"/>
</dbReference>
<dbReference type="GeneID" id="70215578"/>
<accession>A0A9P9KWT0</accession>
<dbReference type="AlphaFoldDB" id="A0A9P9KWT0"/>
<reference evidence="1" key="1">
    <citation type="journal article" date="2021" name="Nat. Commun.">
        <title>Genetic determinants of endophytism in the Arabidopsis root mycobiome.</title>
        <authorList>
            <person name="Mesny F."/>
            <person name="Miyauchi S."/>
            <person name="Thiergart T."/>
            <person name="Pickel B."/>
            <person name="Atanasova L."/>
            <person name="Karlsson M."/>
            <person name="Huettel B."/>
            <person name="Barry K.W."/>
            <person name="Haridas S."/>
            <person name="Chen C."/>
            <person name="Bauer D."/>
            <person name="Andreopoulos W."/>
            <person name="Pangilinan J."/>
            <person name="LaButti K."/>
            <person name="Riley R."/>
            <person name="Lipzen A."/>
            <person name="Clum A."/>
            <person name="Drula E."/>
            <person name="Henrissat B."/>
            <person name="Kohler A."/>
            <person name="Grigoriev I.V."/>
            <person name="Martin F.M."/>
            <person name="Hacquard S."/>
        </authorList>
    </citation>
    <scope>NUCLEOTIDE SEQUENCE</scope>
    <source>
        <strain evidence="1">MPI-CAGE-AT-0023</strain>
    </source>
</reference>